<dbReference type="InterPro" id="IPR052155">
    <property type="entry name" value="Biofilm_reg_signaling"/>
</dbReference>
<dbReference type="Proteomes" id="UP000655868">
    <property type="component" value="Unassembled WGS sequence"/>
</dbReference>
<dbReference type="PANTHER" id="PTHR44757:SF2">
    <property type="entry name" value="BIOFILM ARCHITECTURE MAINTENANCE PROTEIN MBAA"/>
    <property type="match status" value="1"/>
</dbReference>
<dbReference type="NCBIfam" id="TIGR00229">
    <property type="entry name" value="sensory_box"/>
    <property type="match status" value="1"/>
</dbReference>
<dbReference type="EMBL" id="JAEMNV010000003">
    <property type="protein sequence ID" value="MBJ8339022.1"/>
    <property type="molecule type" value="Genomic_DNA"/>
</dbReference>
<dbReference type="PANTHER" id="PTHR44757">
    <property type="entry name" value="DIGUANYLATE CYCLASE DGCP"/>
    <property type="match status" value="1"/>
</dbReference>
<dbReference type="RefSeq" id="WP_199703743.1">
    <property type="nucleotide sequence ID" value="NZ_JAEMNV010000003.1"/>
</dbReference>
<evidence type="ECO:0000259" key="2">
    <source>
        <dbReference type="PROSITE" id="PS50887"/>
    </source>
</evidence>
<dbReference type="InterPro" id="IPR035965">
    <property type="entry name" value="PAS-like_dom_sf"/>
</dbReference>
<organism evidence="3 4">
    <name type="scientific">Antrihabitans stalagmiti</name>
    <dbReference type="NCBI Taxonomy" id="2799499"/>
    <lineage>
        <taxon>Bacteria</taxon>
        <taxon>Bacillati</taxon>
        <taxon>Actinomycetota</taxon>
        <taxon>Actinomycetes</taxon>
        <taxon>Mycobacteriales</taxon>
        <taxon>Nocardiaceae</taxon>
        <taxon>Antrihabitans</taxon>
    </lineage>
</organism>
<dbReference type="InterPro" id="IPR043128">
    <property type="entry name" value="Rev_trsase/Diguanyl_cyclase"/>
</dbReference>
<dbReference type="PROSITE" id="PS50112">
    <property type="entry name" value="PAS"/>
    <property type="match status" value="1"/>
</dbReference>
<dbReference type="SUPFAM" id="SSF55785">
    <property type="entry name" value="PYP-like sensor domain (PAS domain)"/>
    <property type="match status" value="1"/>
</dbReference>
<dbReference type="PROSITE" id="PS50887">
    <property type="entry name" value="GGDEF"/>
    <property type="match status" value="1"/>
</dbReference>
<reference evidence="3" key="1">
    <citation type="submission" date="2020-12" db="EMBL/GenBank/DDBJ databases">
        <title>Antrihabitans popcorni sp. nov. and Antrihabitans auranticaus sp. nov., isolated from a larva cave.</title>
        <authorList>
            <person name="Lee S.D."/>
            <person name="Kim I.S."/>
        </authorList>
    </citation>
    <scope>NUCLEOTIDE SEQUENCE</scope>
    <source>
        <strain evidence="3">YC3-6</strain>
    </source>
</reference>
<dbReference type="NCBIfam" id="TIGR00254">
    <property type="entry name" value="GGDEF"/>
    <property type="match status" value="1"/>
</dbReference>
<dbReference type="CDD" id="cd01949">
    <property type="entry name" value="GGDEF"/>
    <property type="match status" value="1"/>
</dbReference>
<feature type="domain" description="GGDEF" evidence="2">
    <location>
        <begin position="157"/>
        <end position="290"/>
    </location>
</feature>
<accession>A0A934NPQ8</accession>
<dbReference type="Pfam" id="PF08447">
    <property type="entry name" value="PAS_3"/>
    <property type="match status" value="1"/>
</dbReference>
<dbReference type="Gene3D" id="3.30.70.270">
    <property type="match status" value="1"/>
</dbReference>
<keyword evidence="4" id="KW-1185">Reference proteome</keyword>
<dbReference type="InterPro" id="IPR029787">
    <property type="entry name" value="Nucleotide_cyclase"/>
</dbReference>
<dbReference type="SUPFAM" id="SSF55073">
    <property type="entry name" value="Nucleotide cyclase"/>
    <property type="match status" value="1"/>
</dbReference>
<dbReference type="Gene3D" id="3.30.450.20">
    <property type="entry name" value="PAS domain"/>
    <property type="match status" value="1"/>
</dbReference>
<comment type="caution">
    <text evidence="3">The sequence shown here is derived from an EMBL/GenBank/DDBJ whole genome shotgun (WGS) entry which is preliminary data.</text>
</comment>
<dbReference type="SMART" id="SM00267">
    <property type="entry name" value="GGDEF"/>
    <property type="match status" value="1"/>
</dbReference>
<gene>
    <name evidence="3" type="ORF">JGU71_09010</name>
</gene>
<name>A0A934NPQ8_9NOCA</name>
<protein>
    <submittedName>
        <fullName evidence="3">Diguanylate cyclase</fullName>
    </submittedName>
</protein>
<dbReference type="Pfam" id="PF00990">
    <property type="entry name" value="GGDEF"/>
    <property type="match status" value="1"/>
</dbReference>
<dbReference type="InterPro" id="IPR000160">
    <property type="entry name" value="GGDEF_dom"/>
</dbReference>
<dbReference type="SMART" id="SM00091">
    <property type="entry name" value="PAS"/>
    <property type="match status" value="1"/>
</dbReference>
<evidence type="ECO:0000313" key="4">
    <source>
        <dbReference type="Proteomes" id="UP000655868"/>
    </source>
</evidence>
<feature type="domain" description="PAS" evidence="1">
    <location>
        <begin position="7"/>
        <end position="77"/>
    </location>
</feature>
<dbReference type="InterPro" id="IPR000014">
    <property type="entry name" value="PAS"/>
</dbReference>
<dbReference type="AlphaFoldDB" id="A0A934NPQ8"/>
<proteinExistence type="predicted"/>
<evidence type="ECO:0000259" key="1">
    <source>
        <dbReference type="PROSITE" id="PS50112"/>
    </source>
</evidence>
<evidence type="ECO:0000313" key="3">
    <source>
        <dbReference type="EMBL" id="MBJ8339022.1"/>
    </source>
</evidence>
<dbReference type="InterPro" id="IPR013655">
    <property type="entry name" value="PAS_fold_3"/>
</dbReference>
<sequence>MVGGAYDAEVYQALMASVSSGLVIHGADGNVREANQAFADMLGYTLPEALQLHAAQVVHPDDRPSRDRDAAELLSGAAPSLATERRLLHKDGSTIWARVRKASVRHGDEIVVMVVIDDWTTERAHIRALEHAAYRDELTGLLNRAGVRRALQDAEPVDTLVMMVDVDNLKLVNDAHGHAGGDLLLETIGQSLTLFAPSGSVVGRLSGDEFVILVPSQGTDIDGLYTDCIRRCVQAALVMPNGDEVIPSVSVGTAILVPQGRFEDALHEADTDMYDDKRSRRKLRPSLSEVLPTIQRRVNRDIRNSLWRLLD</sequence>
<dbReference type="CDD" id="cd00130">
    <property type="entry name" value="PAS"/>
    <property type="match status" value="1"/>
</dbReference>